<feature type="transmembrane region" description="Helical" evidence="1">
    <location>
        <begin position="152"/>
        <end position="169"/>
    </location>
</feature>
<dbReference type="EMBL" id="MFCX01000029">
    <property type="protein sequence ID" value="OGE25295.1"/>
    <property type="molecule type" value="Genomic_DNA"/>
</dbReference>
<keyword evidence="1" id="KW-1133">Transmembrane helix</keyword>
<evidence type="ECO:0000256" key="1">
    <source>
        <dbReference type="SAM" id="Phobius"/>
    </source>
</evidence>
<feature type="transmembrane region" description="Helical" evidence="1">
    <location>
        <begin position="175"/>
        <end position="195"/>
    </location>
</feature>
<feature type="transmembrane region" description="Helical" evidence="1">
    <location>
        <begin position="52"/>
        <end position="78"/>
    </location>
</feature>
<feature type="transmembrane region" description="Helical" evidence="1">
    <location>
        <begin position="261"/>
        <end position="280"/>
    </location>
</feature>
<comment type="caution">
    <text evidence="2">The sequence shown here is derived from an EMBL/GenBank/DDBJ whole genome shotgun (WGS) entry which is preliminary data.</text>
</comment>
<reference evidence="2 3" key="1">
    <citation type="journal article" date="2016" name="Nat. Commun.">
        <title>Thousands of microbial genomes shed light on interconnected biogeochemical processes in an aquifer system.</title>
        <authorList>
            <person name="Anantharaman K."/>
            <person name="Brown C.T."/>
            <person name="Hug L.A."/>
            <person name="Sharon I."/>
            <person name="Castelle C.J."/>
            <person name="Probst A.J."/>
            <person name="Thomas B.C."/>
            <person name="Singh A."/>
            <person name="Wilkins M.J."/>
            <person name="Karaoz U."/>
            <person name="Brodie E.L."/>
            <person name="Williams K.H."/>
            <person name="Hubbard S.S."/>
            <person name="Banfield J.F."/>
        </authorList>
    </citation>
    <scope>NUCLEOTIDE SEQUENCE [LARGE SCALE GENOMIC DNA]</scope>
</reference>
<gene>
    <name evidence="2" type="ORF">A3C26_04090</name>
</gene>
<feature type="transmembrane region" description="Helical" evidence="1">
    <location>
        <begin position="113"/>
        <end position="132"/>
    </location>
</feature>
<feature type="transmembrane region" description="Helical" evidence="1">
    <location>
        <begin position="330"/>
        <end position="354"/>
    </location>
</feature>
<keyword evidence="1" id="KW-0472">Membrane</keyword>
<keyword evidence="1" id="KW-0812">Transmembrane</keyword>
<evidence type="ECO:0008006" key="4">
    <source>
        <dbReference type="Google" id="ProtNLM"/>
    </source>
</evidence>
<organism evidence="2 3">
    <name type="scientific">Candidatus Daviesbacteria bacterium RIFCSPHIGHO2_02_FULL_39_12</name>
    <dbReference type="NCBI Taxonomy" id="1797770"/>
    <lineage>
        <taxon>Bacteria</taxon>
        <taxon>Candidatus Daviesiibacteriota</taxon>
    </lineage>
</organism>
<name>A0A1F5J9J5_9BACT</name>
<dbReference type="AlphaFoldDB" id="A0A1F5J9J5"/>
<evidence type="ECO:0000313" key="3">
    <source>
        <dbReference type="Proteomes" id="UP000177042"/>
    </source>
</evidence>
<feature type="transmembrane region" description="Helical" evidence="1">
    <location>
        <begin position="207"/>
        <end position="230"/>
    </location>
</feature>
<accession>A0A1F5J9J5</accession>
<feature type="transmembrane region" description="Helical" evidence="1">
    <location>
        <begin position="90"/>
        <end position="107"/>
    </location>
</feature>
<proteinExistence type="predicted"/>
<protein>
    <recommendedName>
        <fullName evidence="4">Glycosyltransferase RgtA/B/C/D-like domain-containing protein</fullName>
    </recommendedName>
</protein>
<evidence type="ECO:0000313" key="2">
    <source>
        <dbReference type="EMBL" id="OGE25295.1"/>
    </source>
</evidence>
<feature type="transmembrane region" description="Helical" evidence="1">
    <location>
        <begin position="287"/>
        <end position="310"/>
    </location>
</feature>
<sequence>MFKTDHSFDQDLGRHIKLGEIIWNTKSIPKTNLFSYTNPDFPFINTHWLFEVIAYFGQTIGLQAFLALKIIIILTSVWLTLKIIPKENRVLLLPIGFIFLHVLRERAELRPEIFSFLFTALTLYILTSFLPASQKLQRGERKQESILYRSRIKYGMTLLFLLPPIQLIWINTHIYFFAGLTLQAIFLLALIRQNFRSHMDVGKVKTLALVLGLSVAASLINPNGTAGVLYPLNVTKNYGYTIVENQTMFFLESINFRDPNFLFVRMAILIIVLSLIVGFIRKKLTILSIMLSCLGLALALLNVRSFPYLVFLSLPAVLANFGQISHDRSIFVRIISPVLLLATILLLFESIFYLNGNYYRYKDEDNQPVLAFIEGGRKAMDFVIKNNLEGPIFNNFDIGSYISYRSYPKLKVFVDGRPEAFPKEFFANTYIPVQYDYNKFKQLEEKLGIQTVIFSHTDQTPWGTNFLQQIVKDTDWKLVFIDDFVTVFIKETVAVEKNLNPINLAALSAGNYQFASHASYLRLGYFLLKTQNTASGAMFLQKALQIFPDSPISNSLMSSLTGQSQIFW</sequence>
<dbReference type="Proteomes" id="UP000177042">
    <property type="component" value="Unassembled WGS sequence"/>
</dbReference>